<proteinExistence type="predicted"/>
<dbReference type="WBParaSite" id="HPLM_0000383301-mRNA-1">
    <property type="protein sequence ID" value="HPLM_0000383301-mRNA-1"/>
    <property type="gene ID" value="HPLM_0000383301"/>
</dbReference>
<accession>A0A158QK22</accession>
<sequence>LTRRSGQRHHRQCSLPRLTSSQQTIDYSEASINCASIGYGGTEHDELLVFLIIKMIVRSLKFKSELHKKLNSLVIKVNSGRSEKL</sequence>
<reference evidence="1" key="1">
    <citation type="submission" date="2016-04" db="UniProtKB">
        <authorList>
            <consortium name="WormBaseParasite"/>
        </authorList>
    </citation>
    <scope>IDENTIFICATION</scope>
</reference>
<dbReference type="AlphaFoldDB" id="A0A158QK22"/>
<name>A0A158QK22_HAEPC</name>
<evidence type="ECO:0000313" key="1">
    <source>
        <dbReference type="WBParaSite" id="HPLM_0000383301-mRNA-1"/>
    </source>
</evidence>
<organism evidence="1">
    <name type="scientific">Haemonchus placei</name>
    <name type="common">Barber's pole worm</name>
    <dbReference type="NCBI Taxonomy" id="6290"/>
    <lineage>
        <taxon>Eukaryota</taxon>
        <taxon>Metazoa</taxon>
        <taxon>Ecdysozoa</taxon>
        <taxon>Nematoda</taxon>
        <taxon>Chromadorea</taxon>
        <taxon>Rhabditida</taxon>
        <taxon>Rhabditina</taxon>
        <taxon>Rhabditomorpha</taxon>
        <taxon>Strongyloidea</taxon>
        <taxon>Trichostrongylidae</taxon>
        <taxon>Haemonchus</taxon>
    </lineage>
</organism>
<protein>
    <submittedName>
        <fullName evidence="1">Ovule protein</fullName>
    </submittedName>
</protein>